<organism evidence="1 2">
    <name type="scientific">Citrus unshiu</name>
    <name type="common">Satsuma mandarin</name>
    <name type="synonym">Citrus nobilis var. unshiu</name>
    <dbReference type="NCBI Taxonomy" id="55188"/>
    <lineage>
        <taxon>Eukaryota</taxon>
        <taxon>Viridiplantae</taxon>
        <taxon>Streptophyta</taxon>
        <taxon>Embryophyta</taxon>
        <taxon>Tracheophyta</taxon>
        <taxon>Spermatophyta</taxon>
        <taxon>Magnoliopsida</taxon>
        <taxon>eudicotyledons</taxon>
        <taxon>Gunneridae</taxon>
        <taxon>Pentapetalae</taxon>
        <taxon>rosids</taxon>
        <taxon>malvids</taxon>
        <taxon>Sapindales</taxon>
        <taxon>Rutaceae</taxon>
        <taxon>Aurantioideae</taxon>
        <taxon>Citrus</taxon>
    </lineage>
</organism>
<protein>
    <submittedName>
        <fullName evidence="1">Uncharacterized protein</fullName>
    </submittedName>
</protein>
<dbReference type="Proteomes" id="UP000236630">
    <property type="component" value="Unassembled WGS sequence"/>
</dbReference>
<proteinExistence type="predicted"/>
<evidence type="ECO:0000313" key="2">
    <source>
        <dbReference type="Proteomes" id="UP000236630"/>
    </source>
</evidence>
<dbReference type="InterPro" id="IPR042197">
    <property type="entry name" value="Apaf_helical"/>
</dbReference>
<keyword evidence="2" id="KW-1185">Reference proteome</keyword>
<name>A0A2H5MV36_CITUN</name>
<dbReference type="GO" id="GO:0043531">
    <property type="term" value="F:ADP binding"/>
    <property type="evidence" value="ECO:0007669"/>
    <property type="project" value="InterPro"/>
</dbReference>
<dbReference type="AlphaFoldDB" id="A0A2H5MV36"/>
<evidence type="ECO:0000313" key="1">
    <source>
        <dbReference type="EMBL" id="GAY31893.1"/>
    </source>
</evidence>
<dbReference type="SUPFAM" id="SSF52540">
    <property type="entry name" value="P-loop containing nucleoside triphosphate hydrolases"/>
    <property type="match status" value="1"/>
</dbReference>
<accession>A0A2H5MV36</accession>
<dbReference type="InterPro" id="IPR027417">
    <property type="entry name" value="P-loop_NTPase"/>
</dbReference>
<dbReference type="EMBL" id="BDQV01002627">
    <property type="protein sequence ID" value="GAY31893.1"/>
    <property type="molecule type" value="Genomic_DNA"/>
</dbReference>
<feature type="non-terminal residue" evidence="1">
    <location>
        <position position="1"/>
    </location>
</feature>
<dbReference type="Gene3D" id="1.10.8.430">
    <property type="entry name" value="Helical domain of apoptotic protease-activating factors"/>
    <property type="match status" value="1"/>
</dbReference>
<sequence>VADKIPEDPVEEIDIDQPIMVGQQLIFDKVWRCPGENQVRMIGLYGKEGGGKSILLKQTNKEKTGRDILDSHTGIAEQAQAMVEECDGLPLALITIGGAMAHKKTLEKWSYAIQLLKKSITKFPDYKISRSSSIDCWLGKGLLDGSDGSAGRYQGQSKEGDDCIKMSDVVHGLMGGM</sequence>
<comment type="caution">
    <text evidence="1">The sequence shown here is derived from an EMBL/GenBank/DDBJ whole genome shotgun (WGS) entry which is preliminary data.</text>
</comment>
<reference evidence="1 2" key="1">
    <citation type="journal article" date="2017" name="Front. Genet.">
        <title>Draft sequencing of the heterozygous diploid genome of Satsuma (Citrus unshiu Marc.) using a hybrid assembly approach.</title>
        <authorList>
            <person name="Shimizu T."/>
            <person name="Tanizawa Y."/>
            <person name="Mochizuki T."/>
            <person name="Nagasaki H."/>
            <person name="Yoshioka T."/>
            <person name="Toyoda A."/>
            <person name="Fujiyama A."/>
            <person name="Kaminuma E."/>
            <person name="Nakamura Y."/>
        </authorList>
    </citation>
    <scope>NUCLEOTIDE SEQUENCE [LARGE SCALE GENOMIC DNA]</scope>
    <source>
        <strain evidence="2">cv. Miyagawa wase</strain>
    </source>
</reference>
<gene>
    <name evidence="1" type="ORF">CUMW_280780</name>
</gene>